<dbReference type="GeneID" id="19974979"/>
<name>W2RNH7_CYPE1</name>
<proteinExistence type="predicted"/>
<evidence type="ECO:0000259" key="1">
    <source>
        <dbReference type="PROSITE" id="PS50181"/>
    </source>
</evidence>
<dbReference type="PROSITE" id="PS50181">
    <property type="entry name" value="FBOX"/>
    <property type="match status" value="1"/>
</dbReference>
<dbReference type="eggNOG" id="ENOG502STPT">
    <property type="taxonomic scope" value="Eukaryota"/>
</dbReference>
<keyword evidence="3" id="KW-1185">Reference proteome</keyword>
<dbReference type="Proteomes" id="UP000030752">
    <property type="component" value="Unassembled WGS sequence"/>
</dbReference>
<gene>
    <name evidence="2" type="ORF">HMPREF1541_07640</name>
</gene>
<dbReference type="VEuPathDB" id="FungiDB:HMPREF1541_07640"/>
<protein>
    <recommendedName>
        <fullName evidence="1">F-box domain-containing protein</fullName>
    </recommendedName>
</protein>
<dbReference type="RefSeq" id="XP_008720186.1">
    <property type="nucleotide sequence ID" value="XM_008721964.1"/>
</dbReference>
<accession>W2RNH7</accession>
<dbReference type="InterPro" id="IPR036047">
    <property type="entry name" value="F-box-like_dom_sf"/>
</dbReference>
<feature type="non-terminal residue" evidence="2">
    <location>
        <position position="89"/>
    </location>
</feature>
<evidence type="ECO:0000313" key="3">
    <source>
        <dbReference type="Proteomes" id="UP000030752"/>
    </source>
</evidence>
<organism evidence="2 3">
    <name type="scientific">Cyphellophora europaea (strain CBS 101466)</name>
    <name type="common">Phialophora europaea</name>
    <dbReference type="NCBI Taxonomy" id="1220924"/>
    <lineage>
        <taxon>Eukaryota</taxon>
        <taxon>Fungi</taxon>
        <taxon>Dikarya</taxon>
        <taxon>Ascomycota</taxon>
        <taxon>Pezizomycotina</taxon>
        <taxon>Eurotiomycetes</taxon>
        <taxon>Chaetothyriomycetidae</taxon>
        <taxon>Chaetothyriales</taxon>
        <taxon>Cyphellophoraceae</taxon>
        <taxon>Cyphellophora</taxon>
    </lineage>
</organism>
<feature type="domain" description="F-box" evidence="1">
    <location>
        <begin position="1"/>
        <end position="43"/>
    </location>
</feature>
<dbReference type="InterPro" id="IPR001810">
    <property type="entry name" value="F-box_dom"/>
</dbReference>
<dbReference type="InParanoid" id="W2RNH7"/>
<reference evidence="2 3" key="1">
    <citation type="submission" date="2013-03" db="EMBL/GenBank/DDBJ databases">
        <title>The Genome Sequence of Phialophora europaea CBS 101466.</title>
        <authorList>
            <consortium name="The Broad Institute Genomics Platform"/>
            <person name="Cuomo C."/>
            <person name="de Hoog S."/>
            <person name="Gorbushina A."/>
            <person name="Walker B."/>
            <person name="Young S.K."/>
            <person name="Zeng Q."/>
            <person name="Gargeya S."/>
            <person name="Fitzgerald M."/>
            <person name="Haas B."/>
            <person name="Abouelleil A."/>
            <person name="Allen A.W."/>
            <person name="Alvarado L."/>
            <person name="Arachchi H.M."/>
            <person name="Berlin A.M."/>
            <person name="Chapman S.B."/>
            <person name="Gainer-Dewar J."/>
            <person name="Goldberg J."/>
            <person name="Griggs A."/>
            <person name="Gujja S."/>
            <person name="Hansen M."/>
            <person name="Howarth C."/>
            <person name="Imamovic A."/>
            <person name="Ireland A."/>
            <person name="Larimer J."/>
            <person name="McCowan C."/>
            <person name="Murphy C."/>
            <person name="Pearson M."/>
            <person name="Poon T.W."/>
            <person name="Priest M."/>
            <person name="Roberts A."/>
            <person name="Saif S."/>
            <person name="Shea T."/>
            <person name="Sisk P."/>
            <person name="Sykes S."/>
            <person name="Wortman J."/>
            <person name="Nusbaum C."/>
            <person name="Birren B."/>
        </authorList>
    </citation>
    <scope>NUCLEOTIDE SEQUENCE [LARGE SCALE GENOMIC DNA]</scope>
    <source>
        <strain evidence="2 3">CBS 101466</strain>
    </source>
</reference>
<dbReference type="Pfam" id="PF12937">
    <property type="entry name" value="F-box-like"/>
    <property type="match status" value="1"/>
</dbReference>
<feature type="non-terminal residue" evidence="2">
    <location>
        <position position="1"/>
    </location>
</feature>
<evidence type="ECO:0000313" key="2">
    <source>
        <dbReference type="EMBL" id="ETN38017.1"/>
    </source>
</evidence>
<dbReference type="AlphaFoldDB" id="W2RNH7"/>
<dbReference type="HOGENOM" id="CLU_2460710_0_0_1"/>
<dbReference type="EMBL" id="KB822723">
    <property type="protein sequence ID" value="ETN38017.1"/>
    <property type="molecule type" value="Genomic_DNA"/>
</dbReference>
<dbReference type="OrthoDB" id="5359231at2759"/>
<sequence length="89" mass="10259">LLDLPTELLSQVVGHLDYPDSLSLKLTCRYFNHTTEHTVRERVGWLIARIEVGLPIPQSQQCNMKTDVGFTASAEVRRILRDRRTHLEC</sequence>
<dbReference type="STRING" id="1220924.W2RNH7"/>
<dbReference type="SUPFAM" id="SSF81383">
    <property type="entry name" value="F-box domain"/>
    <property type="match status" value="1"/>
</dbReference>